<dbReference type="CDD" id="cd02152">
    <property type="entry name" value="OAT"/>
    <property type="match status" value="1"/>
</dbReference>
<comment type="catalytic activity">
    <reaction evidence="6">
        <text>L-glutamate + acetyl-CoA = N-acetyl-L-glutamate + CoA + H(+)</text>
        <dbReference type="Rhea" id="RHEA:24292"/>
        <dbReference type="ChEBI" id="CHEBI:15378"/>
        <dbReference type="ChEBI" id="CHEBI:29985"/>
        <dbReference type="ChEBI" id="CHEBI:44337"/>
        <dbReference type="ChEBI" id="CHEBI:57287"/>
        <dbReference type="ChEBI" id="CHEBI:57288"/>
        <dbReference type="EC" id="2.3.1.1"/>
    </reaction>
</comment>
<feature type="binding site" evidence="6">
    <location>
        <position position="174"/>
    </location>
    <ligand>
        <name>substrate</name>
    </ligand>
</feature>
<comment type="similarity">
    <text evidence="1 6">Belongs to the ArgJ family.</text>
</comment>
<dbReference type="RefSeq" id="WP_207940113.1">
    <property type="nucleotide sequence ID" value="NZ_CP147251.1"/>
</dbReference>
<keyword evidence="8" id="KW-1185">Reference proteome</keyword>
<comment type="subcellular location">
    <subcellularLocation>
        <location evidence="6">Cytoplasm</location>
    </subcellularLocation>
</comment>
<comment type="function">
    <text evidence="6">Catalyzes two activities which are involved in the cyclic version of arginine biosynthesis: the synthesis of N-acetylglutamate from glutamate and acetyl-CoA as the acetyl donor, and of ornithine by transacetylation between N(2)-acetylornithine and glutamate.</text>
</comment>
<feature type="chain" id="PRO_5044925694" description="Arginine biosynthesis bifunctional protein ArgJ alpha chain" evidence="6">
    <location>
        <begin position="1"/>
        <end position="184"/>
    </location>
</feature>
<reference evidence="7 8" key="1">
    <citation type="submission" date="2021-03" db="EMBL/GenBank/DDBJ databases">
        <authorList>
            <person name="Gilmore M.S."/>
            <person name="Schwartzman J."/>
            <person name="Van Tyne D."/>
            <person name="Martin M."/>
            <person name="Earl A.M."/>
            <person name="Manson A.L."/>
            <person name="Straub T."/>
            <person name="Salamzade R."/>
            <person name="Saavedra J."/>
            <person name="Lebreton F."/>
            <person name="Prichula J."/>
            <person name="Schaufler K."/>
            <person name="Gaca A."/>
            <person name="Sgardioli B."/>
            <person name="Wagenaar J."/>
            <person name="Strong T."/>
        </authorList>
    </citation>
    <scope>NUCLEOTIDE SEQUENCE [LARGE SCALE GENOMIC DNA]</scope>
    <source>
        <strain evidence="7 8">DIV2402</strain>
    </source>
</reference>
<keyword evidence="6" id="KW-0963">Cytoplasm</keyword>
<keyword evidence="4 6" id="KW-0068">Autocatalytic cleavage</keyword>
<proteinExistence type="inferred from homology"/>
<organism evidence="7 8">
    <name type="scientific">Candidatus Enterococcus lowellii</name>
    <dbReference type="NCBI Taxonomy" id="2230877"/>
    <lineage>
        <taxon>Bacteria</taxon>
        <taxon>Bacillati</taxon>
        <taxon>Bacillota</taxon>
        <taxon>Bacilli</taxon>
        <taxon>Lactobacillales</taxon>
        <taxon>Enterococcaceae</taxon>
        <taxon>Enterococcus</taxon>
    </lineage>
</organism>
<feature type="site" description="Involved in the stabilization of negative charge on the oxyanion by the formation of the oxyanion hole" evidence="6">
    <location>
        <position position="113"/>
    </location>
</feature>
<comment type="catalytic activity">
    <reaction evidence="6">
        <text>N(2)-acetyl-L-ornithine + L-glutamate = N-acetyl-L-glutamate + L-ornithine</text>
        <dbReference type="Rhea" id="RHEA:15349"/>
        <dbReference type="ChEBI" id="CHEBI:29985"/>
        <dbReference type="ChEBI" id="CHEBI:44337"/>
        <dbReference type="ChEBI" id="CHEBI:46911"/>
        <dbReference type="ChEBI" id="CHEBI:57805"/>
        <dbReference type="EC" id="2.3.1.35"/>
    </reaction>
</comment>
<feature type="binding site" evidence="6">
    <location>
        <position position="398"/>
    </location>
    <ligand>
        <name>substrate</name>
    </ligand>
</feature>
<dbReference type="NCBIfam" id="NF003802">
    <property type="entry name" value="PRK05388.1"/>
    <property type="match status" value="1"/>
</dbReference>
<reference evidence="7 8" key="2">
    <citation type="submission" date="2024-03" db="EMBL/GenBank/DDBJ databases">
        <title>The Genome Sequence of Enterococcus sp. DIV2402.</title>
        <authorList>
            <consortium name="The Broad Institute Genomics Platform"/>
            <consortium name="The Broad Institute Microbial Omics Core"/>
            <consortium name="The Broad Institute Genomic Center for Infectious Diseases"/>
            <person name="Earl A."/>
            <person name="Manson A."/>
            <person name="Gilmore M."/>
            <person name="Schwartman J."/>
            <person name="Shea T."/>
            <person name="Abouelleil A."/>
            <person name="Cao P."/>
            <person name="Chapman S."/>
            <person name="Cusick C."/>
            <person name="Young S."/>
            <person name="Neafsey D."/>
            <person name="Nusbaum C."/>
            <person name="Birren B."/>
        </authorList>
    </citation>
    <scope>NUCLEOTIDE SEQUENCE [LARGE SCALE GENOMIC DNA]</scope>
    <source>
        <strain evidence="7 8">DIV2402</strain>
    </source>
</reference>
<evidence type="ECO:0000256" key="2">
    <source>
        <dbReference type="ARBA" id="ARBA00011475"/>
    </source>
</evidence>
<gene>
    <name evidence="6" type="primary">argJ</name>
    <name evidence="7" type="ORF">DOK78_002423</name>
</gene>
<comment type="subunit">
    <text evidence="2 6">Heterotetramer of two alpha and two beta chains.</text>
</comment>
<dbReference type="EMBL" id="CP147251">
    <property type="protein sequence ID" value="WYJ77785.1"/>
    <property type="molecule type" value="Genomic_DNA"/>
</dbReference>
<feature type="chain" id="PRO_5044925695" description="Arginine biosynthesis bifunctional protein ArgJ beta chain" evidence="6">
    <location>
        <begin position="185"/>
        <end position="398"/>
    </location>
</feature>
<accession>A0ABZ2SPY2</accession>
<dbReference type="InterPro" id="IPR002813">
    <property type="entry name" value="Arg_biosynth_ArgJ"/>
</dbReference>
<feature type="binding site" evidence="6">
    <location>
        <position position="271"/>
    </location>
    <ligand>
        <name>substrate</name>
    </ligand>
</feature>
<keyword evidence="6" id="KW-0028">Amino-acid biosynthesis</keyword>
<evidence type="ECO:0000313" key="7">
    <source>
        <dbReference type="EMBL" id="WYJ77785.1"/>
    </source>
</evidence>
<feature type="binding site" evidence="6">
    <location>
        <position position="393"/>
    </location>
    <ligand>
        <name>substrate</name>
    </ligand>
</feature>
<comment type="pathway">
    <text evidence="6">Amino-acid biosynthesis; L-arginine biosynthesis; L-ornithine and N-acetyl-L-glutamate from L-glutamate and N(2)-acetyl-L-ornithine (cyclic): step 1/1.</text>
</comment>
<dbReference type="PANTHER" id="PTHR23100:SF0">
    <property type="entry name" value="ARGININE BIOSYNTHESIS BIFUNCTIONAL PROTEIN ARGJ, MITOCHONDRIAL"/>
    <property type="match status" value="1"/>
</dbReference>
<feature type="site" description="Cleavage; by autolysis" evidence="6">
    <location>
        <begin position="184"/>
        <end position="185"/>
    </location>
</feature>
<dbReference type="InterPro" id="IPR042195">
    <property type="entry name" value="ArgJ_beta_C"/>
</dbReference>
<dbReference type="PANTHER" id="PTHR23100">
    <property type="entry name" value="ARGININE BIOSYNTHESIS BIFUNCTIONAL PROTEIN ARGJ"/>
    <property type="match status" value="1"/>
</dbReference>
<sequence length="398" mass="42495">MEKIKGTIASPIGFYADGIHCGLKRKKLDLGWIYSEVPASVAGVFTTNQVQAAPIKLSKAVIQGGKIQGIIVNSGNANACTGEEGFANAQQMQQLASEKLGIDASLVAVASTGVIGHQLPMERIVAGIELLDQSTEQQPENFQKAILTTDTTEKAITITAVIDGKQVTISGCSKGSGMIHPNMATMLGFITTDVAISSTLLQDLLKELTEVTFNQITVDGDTSTNDMVVVMANGLAKNQEITEKNTDYQQFKEMLTIVLTELAKLIAKDGEGATKLIEVDATGAKTASDARMIAKAIVGSMLVKSAIFGKDPNWGRILCAIGYSGVEFDPTNVTIELAGIPVFKAGEPLGFDVEQMEDNLSEEEIKIAVYLNEGDAFGQAWGCDLTYDYVKINALYHT</sequence>
<feature type="site" description="Involved in the stabilization of negative charge on the oxyanion by the formation of the oxyanion hole" evidence="6">
    <location>
        <position position="112"/>
    </location>
</feature>
<keyword evidence="5 6" id="KW-0012">Acyltransferase</keyword>
<dbReference type="InterPro" id="IPR016117">
    <property type="entry name" value="ArgJ-like_dom_sf"/>
</dbReference>
<evidence type="ECO:0000256" key="6">
    <source>
        <dbReference type="HAMAP-Rule" id="MF_01106"/>
    </source>
</evidence>
<dbReference type="SUPFAM" id="SSF56266">
    <property type="entry name" value="DmpA/ArgJ-like"/>
    <property type="match status" value="1"/>
</dbReference>
<dbReference type="Pfam" id="PF01960">
    <property type="entry name" value="ArgJ"/>
    <property type="match status" value="1"/>
</dbReference>
<dbReference type="EC" id="2.3.1.35" evidence="6"/>
<keyword evidence="3 6" id="KW-0808">Transferase</keyword>
<dbReference type="Proteomes" id="UP000664701">
    <property type="component" value="Chromosome"/>
</dbReference>
<feature type="active site" description="Nucleophile" evidence="6">
    <location>
        <position position="185"/>
    </location>
</feature>
<dbReference type="Gene3D" id="3.10.20.340">
    <property type="entry name" value="ArgJ beta chain, C-terminal domain"/>
    <property type="match status" value="1"/>
</dbReference>
<feature type="binding site" evidence="6">
    <location>
        <position position="185"/>
    </location>
    <ligand>
        <name>substrate</name>
    </ligand>
</feature>
<evidence type="ECO:0000256" key="4">
    <source>
        <dbReference type="ARBA" id="ARBA00022813"/>
    </source>
</evidence>
<comment type="pathway">
    <text evidence="6">Amino-acid biosynthesis; L-arginine biosynthesis; N(2)-acetyl-L-ornithine from L-glutamate: step 1/4.</text>
</comment>
<keyword evidence="6" id="KW-0511">Multifunctional enzyme</keyword>
<protein>
    <recommendedName>
        <fullName evidence="6">Arginine biosynthesis bifunctional protein ArgJ</fullName>
    </recommendedName>
    <domain>
        <recommendedName>
            <fullName evidence="6">Glutamate N-acetyltransferase</fullName>
            <ecNumber evidence="6">2.3.1.35</ecNumber>
        </recommendedName>
        <alternativeName>
            <fullName evidence="6">Ornithine acetyltransferase</fullName>
            <shortName evidence="6">OATase</shortName>
        </alternativeName>
        <alternativeName>
            <fullName evidence="6">Ornithine transacetylase</fullName>
        </alternativeName>
    </domain>
    <domain>
        <recommendedName>
            <fullName evidence="6">Amino-acid acetyltransferase</fullName>
            <ecNumber evidence="6">2.3.1.1</ecNumber>
        </recommendedName>
        <alternativeName>
            <fullName evidence="6">N-acetylglutamate synthase</fullName>
            <shortName evidence="6">AGSase</shortName>
        </alternativeName>
    </domain>
    <component>
        <recommendedName>
            <fullName evidence="6">Arginine biosynthesis bifunctional protein ArgJ alpha chain</fullName>
        </recommendedName>
    </component>
    <component>
        <recommendedName>
            <fullName evidence="6">Arginine biosynthesis bifunctional protein ArgJ beta chain</fullName>
        </recommendedName>
    </component>
</protein>
<dbReference type="HAMAP" id="MF_01106">
    <property type="entry name" value="ArgJ"/>
    <property type="match status" value="1"/>
</dbReference>
<evidence type="ECO:0000256" key="1">
    <source>
        <dbReference type="ARBA" id="ARBA00006774"/>
    </source>
</evidence>
<dbReference type="Gene3D" id="3.60.70.12">
    <property type="entry name" value="L-amino peptidase D-ALA esterase/amidase"/>
    <property type="match status" value="1"/>
</dbReference>
<dbReference type="EC" id="2.3.1.1" evidence="6"/>
<evidence type="ECO:0000256" key="3">
    <source>
        <dbReference type="ARBA" id="ARBA00022679"/>
    </source>
</evidence>
<evidence type="ECO:0000313" key="8">
    <source>
        <dbReference type="Proteomes" id="UP000664701"/>
    </source>
</evidence>
<keyword evidence="6" id="KW-0055">Arginine biosynthesis</keyword>
<evidence type="ECO:0000256" key="5">
    <source>
        <dbReference type="ARBA" id="ARBA00023315"/>
    </source>
</evidence>
<dbReference type="NCBIfam" id="TIGR00120">
    <property type="entry name" value="ArgJ"/>
    <property type="match status" value="1"/>
</dbReference>
<feature type="binding site" evidence="6">
    <location>
        <position position="148"/>
    </location>
    <ligand>
        <name>substrate</name>
    </ligand>
</feature>
<name>A0ABZ2SPY2_9ENTE</name>